<organism evidence="1">
    <name type="scientific">Rhizophora mucronata</name>
    <name type="common">Asiatic mangrove</name>
    <dbReference type="NCBI Taxonomy" id="61149"/>
    <lineage>
        <taxon>Eukaryota</taxon>
        <taxon>Viridiplantae</taxon>
        <taxon>Streptophyta</taxon>
        <taxon>Embryophyta</taxon>
        <taxon>Tracheophyta</taxon>
        <taxon>Spermatophyta</taxon>
        <taxon>Magnoliopsida</taxon>
        <taxon>eudicotyledons</taxon>
        <taxon>Gunneridae</taxon>
        <taxon>Pentapetalae</taxon>
        <taxon>rosids</taxon>
        <taxon>fabids</taxon>
        <taxon>Malpighiales</taxon>
        <taxon>Rhizophoraceae</taxon>
        <taxon>Rhizophora</taxon>
    </lineage>
</organism>
<dbReference type="AlphaFoldDB" id="A0A2P2QNK7"/>
<name>A0A2P2QNK7_RHIMU</name>
<sequence>MSMKGKAFLPLLLLSLEI</sequence>
<protein>
    <submittedName>
        <fullName evidence="1">Uncharacterized protein</fullName>
    </submittedName>
</protein>
<proteinExistence type="predicted"/>
<evidence type="ECO:0000313" key="1">
    <source>
        <dbReference type="EMBL" id="MBX68606.1"/>
    </source>
</evidence>
<dbReference type="EMBL" id="GGEC01088122">
    <property type="protein sequence ID" value="MBX68606.1"/>
    <property type="molecule type" value="Transcribed_RNA"/>
</dbReference>
<accession>A0A2P2QNK7</accession>
<reference evidence="1" key="1">
    <citation type="submission" date="2018-02" db="EMBL/GenBank/DDBJ databases">
        <title>Rhizophora mucronata_Transcriptome.</title>
        <authorList>
            <person name="Meera S.P."/>
            <person name="Sreeshan A."/>
            <person name="Augustine A."/>
        </authorList>
    </citation>
    <scope>NUCLEOTIDE SEQUENCE</scope>
    <source>
        <tissue evidence="1">Leaf</tissue>
    </source>
</reference>